<evidence type="ECO:0000256" key="2">
    <source>
        <dbReference type="ARBA" id="ARBA00022448"/>
    </source>
</evidence>
<feature type="transmembrane region" description="Helical" evidence="7">
    <location>
        <begin position="367"/>
        <end position="390"/>
    </location>
</feature>
<dbReference type="InterPro" id="IPR046396">
    <property type="entry name" value="Transporter_DabB"/>
</dbReference>
<feature type="transmembrane region" description="Helical" evidence="7">
    <location>
        <begin position="305"/>
        <end position="322"/>
    </location>
</feature>
<evidence type="ECO:0000256" key="5">
    <source>
        <dbReference type="ARBA" id="ARBA00022989"/>
    </source>
</evidence>
<comment type="caution">
    <text evidence="10">The sequence shown here is derived from an EMBL/GenBank/DDBJ whole genome shotgun (WGS) entry which is preliminary data.</text>
</comment>
<proteinExistence type="inferred from homology"/>
<evidence type="ECO:0000256" key="1">
    <source>
        <dbReference type="ARBA" id="ARBA00004127"/>
    </source>
</evidence>
<name>A0A094JBI3_9GAMM</name>
<dbReference type="InterPro" id="IPR003945">
    <property type="entry name" value="NU5C-like"/>
</dbReference>
<feature type="transmembrane region" description="Helical" evidence="7">
    <location>
        <begin position="334"/>
        <end position="355"/>
    </location>
</feature>
<evidence type="ECO:0000256" key="4">
    <source>
        <dbReference type="ARBA" id="ARBA00022692"/>
    </source>
</evidence>
<keyword evidence="3 7" id="KW-1003">Cell membrane</keyword>
<evidence type="ECO:0000313" key="10">
    <source>
        <dbReference type="EMBL" id="KFZ29931.1"/>
    </source>
</evidence>
<feature type="transmembrane region" description="Helical" evidence="7">
    <location>
        <begin position="280"/>
        <end position="299"/>
    </location>
</feature>
<comment type="function">
    <text evidence="7">Part of an energy-coupled inorganic carbon pump.</text>
</comment>
<dbReference type="AlphaFoldDB" id="A0A094JBI3"/>
<dbReference type="eggNOG" id="COG1009">
    <property type="taxonomic scope" value="Bacteria"/>
</dbReference>
<feature type="transmembrane region" description="Helical" evidence="7">
    <location>
        <begin position="58"/>
        <end position="78"/>
    </location>
</feature>
<keyword evidence="2 7" id="KW-0813">Transport</keyword>
<dbReference type="EMBL" id="JPIN01000001">
    <property type="protein sequence ID" value="KFZ29931.1"/>
    <property type="molecule type" value="Genomic_DNA"/>
</dbReference>
<evidence type="ECO:0000256" key="3">
    <source>
        <dbReference type="ARBA" id="ARBA00022475"/>
    </source>
</evidence>
<dbReference type="Proteomes" id="UP000053718">
    <property type="component" value="Unassembled WGS sequence"/>
</dbReference>
<keyword evidence="6 7" id="KW-0472">Membrane</keyword>
<dbReference type="Pfam" id="PF00361">
    <property type="entry name" value="Proton_antipo_M"/>
    <property type="match status" value="1"/>
</dbReference>
<dbReference type="GO" id="GO:0005886">
    <property type="term" value="C:plasma membrane"/>
    <property type="evidence" value="ECO:0007669"/>
    <property type="project" value="UniProtKB-SubCell"/>
</dbReference>
<feature type="transmembrane region" description="Helical" evidence="7">
    <location>
        <begin position="90"/>
        <end position="110"/>
    </location>
</feature>
<feature type="transmembrane region" description="Helical" evidence="7">
    <location>
        <begin position="160"/>
        <end position="179"/>
    </location>
</feature>
<feature type="transmembrane region" description="Helical" evidence="7">
    <location>
        <begin position="239"/>
        <end position="259"/>
    </location>
</feature>
<keyword evidence="5 7" id="KW-1133">Transmembrane helix</keyword>
<comment type="similarity">
    <text evidence="7">Belongs to the inorganic carbon transporter (TC 9.A.2) DabB family.</text>
</comment>
<evidence type="ECO:0000256" key="7">
    <source>
        <dbReference type="HAMAP-Rule" id="MF_00862"/>
    </source>
</evidence>
<dbReference type="PANTHER" id="PTHR42829:SF1">
    <property type="entry name" value="INORGANIC CARBON TRANSPORTER SUBUNIT DABB-RELATED"/>
    <property type="match status" value="1"/>
</dbReference>
<sequence length="434" mass="47521">MTPLSAGFAAMISFIGWVVVRFAAVQTRGESESVRFHRWLTLVLIAILFTAISDHFVLFWLGWVSVSLSLHKLLLFYPERPRAQLAAHKKFIFARVAETMLAVALLSIWLQTGATSISELSPTASIVSEWVMLLLVSVAMLKCAQLPVHGWLLQVVEAPTAVSALLHAGIINLGGYLLLQFSPLLADAAVARWLLAIVAGTSMLVAAAVTMTRISVKVRLAWSTVAQMALMLVEISLGFYTLAALHLLAHSCYKAYAFLTSGSAVEQRERQRFVQLGLPPLKAVIGGLIVVITAVLLGVSAVTSLGYVAPWLAVSLALGLWLSTMFERFNISELLRAICVAAAWFGVYLVANWALSAHLTFSTASYIWLLDVWICLVLIGITSVYLWLLYRPQSAHSSQLFVALNAGLYLDEWATRLTLTLWPLRNSQHKGASS</sequence>
<gene>
    <name evidence="7" type="primary">dabB</name>
    <name evidence="10" type="ORF">IDAT_02265</name>
</gene>
<dbReference type="HAMAP" id="MF_00862">
    <property type="entry name" value="DabB"/>
    <property type="match status" value="1"/>
</dbReference>
<dbReference type="GO" id="GO:0042773">
    <property type="term" value="P:ATP synthesis coupled electron transport"/>
    <property type="evidence" value="ECO:0007669"/>
    <property type="project" value="InterPro"/>
</dbReference>
<keyword evidence="4 7" id="KW-0812">Transmembrane</keyword>
<feature type="domain" description="NADH:quinone oxidoreductase/Mrp antiporter transmembrane" evidence="9">
    <location>
        <begin position="53"/>
        <end position="291"/>
    </location>
</feature>
<feature type="transmembrane region" description="Helical" evidence="7">
    <location>
        <begin position="6"/>
        <end position="24"/>
    </location>
</feature>
<dbReference type="InterPro" id="IPR001750">
    <property type="entry name" value="ND/Mrp_TM"/>
</dbReference>
<evidence type="ECO:0000256" key="8">
    <source>
        <dbReference type="RuleBase" id="RU000320"/>
    </source>
</evidence>
<evidence type="ECO:0000256" key="6">
    <source>
        <dbReference type="ARBA" id="ARBA00023136"/>
    </source>
</evidence>
<organism evidence="10 11">
    <name type="scientific">Pseudidiomarina atlantica</name>
    <dbReference type="NCBI Taxonomy" id="1517416"/>
    <lineage>
        <taxon>Bacteria</taxon>
        <taxon>Pseudomonadati</taxon>
        <taxon>Pseudomonadota</taxon>
        <taxon>Gammaproteobacteria</taxon>
        <taxon>Alteromonadales</taxon>
        <taxon>Idiomarinaceae</taxon>
        <taxon>Pseudidiomarina</taxon>
    </lineage>
</organism>
<reference evidence="10 11" key="1">
    <citation type="submission" date="2014-06" db="EMBL/GenBank/DDBJ databases">
        <title>Draft genome sequence of Idiomarina sp. MCCC 1A10513.</title>
        <authorList>
            <person name="Du J."/>
            <person name="Lai Q."/>
            <person name="Shao Z."/>
        </authorList>
    </citation>
    <scope>NUCLEOTIDE SEQUENCE [LARGE SCALE GENOMIC DNA]</scope>
    <source>
        <strain evidence="10 11">MCCC 1A10513</strain>
    </source>
</reference>
<protein>
    <recommendedName>
        <fullName evidence="7">Probable inorganic carbon transporter subunit DabB</fullName>
    </recommendedName>
</protein>
<dbReference type="GO" id="GO:0003954">
    <property type="term" value="F:NADH dehydrogenase activity"/>
    <property type="evidence" value="ECO:0007669"/>
    <property type="project" value="TreeGrafter"/>
</dbReference>
<dbReference type="GO" id="GO:0008137">
    <property type="term" value="F:NADH dehydrogenase (ubiquinone) activity"/>
    <property type="evidence" value="ECO:0007669"/>
    <property type="project" value="InterPro"/>
</dbReference>
<dbReference type="STRING" id="1517416.IDAT_02265"/>
<comment type="subunit">
    <text evidence="7">Forms a complex with DabA.</text>
</comment>
<feature type="transmembrane region" description="Helical" evidence="7">
    <location>
        <begin position="36"/>
        <end position="52"/>
    </location>
</feature>
<dbReference type="PRINTS" id="PR01434">
    <property type="entry name" value="NADHDHGNASE5"/>
</dbReference>
<evidence type="ECO:0000259" key="9">
    <source>
        <dbReference type="Pfam" id="PF00361"/>
    </source>
</evidence>
<dbReference type="GO" id="GO:0015990">
    <property type="term" value="P:electron transport coupled proton transport"/>
    <property type="evidence" value="ECO:0007669"/>
    <property type="project" value="TreeGrafter"/>
</dbReference>
<dbReference type="GO" id="GO:0012505">
    <property type="term" value="C:endomembrane system"/>
    <property type="evidence" value="ECO:0007669"/>
    <property type="project" value="UniProtKB-SubCell"/>
</dbReference>
<keyword evidence="11" id="KW-1185">Reference proteome</keyword>
<comment type="subcellular location">
    <subcellularLocation>
        <location evidence="7">Cell membrane</location>
        <topology evidence="7">Multi-pass membrane protein</topology>
    </subcellularLocation>
    <subcellularLocation>
        <location evidence="1">Endomembrane system</location>
        <topology evidence="1">Multi-pass membrane protein</topology>
    </subcellularLocation>
    <subcellularLocation>
        <location evidence="8">Membrane</location>
        <topology evidence="8">Multi-pass membrane protein</topology>
    </subcellularLocation>
</comment>
<feature type="transmembrane region" description="Helical" evidence="7">
    <location>
        <begin position="191"/>
        <end position="209"/>
    </location>
</feature>
<accession>A0A094JBI3</accession>
<dbReference type="PANTHER" id="PTHR42829">
    <property type="entry name" value="NADH-UBIQUINONE OXIDOREDUCTASE CHAIN 5"/>
    <property type="match status" value="1"/>
</dbReference>
<evidence type="ECO:0000313" key="11">
    <source>
        <dbReference type="Proteomes" id="UP000053718"/>
    </source>
</evidence>
<dbReference type="NCBIfam" id="NF006029">
    <property type="entry name" value="PRK08168.1"/>
    <property type="match status" value="1"/>
</dbReference>